<evidence type="ECO:0000256" key="4">
    <source>
        <dbReference type="PIRSR" id="PIRSR000390-2"/>
    </source>
</evidence>
<dbReference type="InterPro" id="IPR015424">
    <property type="entry name" value="PyrdxlP-dep_Trfase"/>
</dbReference>
<comment type="similarity">
    <text evidence="2 5">Belongs to the DegT/DnrJ/EryC1 family.</text>
</comment>
<dbReference type="AlphaFoldDB" id="S9QZ75"/>
<evidence type="ECO:0000313" key="6">
    <source>
        <dbReference type="EMBL" id="EPX84968.1"/>
    </source>
</evidence>
<dbReference type="SUPFAM" id="SSF53383">
    <property type="entry name" value="PLP-dependent transferases"/>
    <property type="match status" value="1"/>
</dbReference>
<dbReference type="GO" id="GO:0000271">
    <property type="term" value="P:polysaccharide biosynthetic process"/>
    <property type="evidence" value="ECO:0007669"/>
    <property type="project" value="TreeGrafter"/>
</dbReference>
<evidence type="ECO:0000256" key="1">
    <source>
        <dbReference type="ARBA" id="ARBA00022898"/>
    </source>
</evidence>
<dbReference type="Pfam" id="PF01041">
    <property type="entry name" value="DegT_DnrJ_EryC1"/>
    <property type="match status" value="1"/>
</dbReference>
<dbReference type="PANTHER" id="PTHR30244">
    <property type="entry name" value="TRANSAMINASE"/>
    <property type="match status" value="1"/>
</dbReference>
<dbReference type="Proteomes" id="UP000015347">
    <property type="component" value="Unassembled WGS sequence"/>
</dbReference>
<dbReference type="EMBL" id="APVH01000011">
    <property type="protein sequence ID" value="EPX84968.1"/>
    <property type="molecule type" value="Genomic_DNA"/>
</dbReference>
<dbReference type="PANTHER" id="PTHR30244:SF9">
    <property type="entry name" value="PROTEIN RV3402C"/>
    <property type="match status" value="1"/>
</dbReference>
<protein>
    <submittedName>
        <fullName evidence="6">Nucleotide sugar transaminase</fullName>
    </submittedName>
</protein>
<organism evidence="6 7">
    <name type="scientific">Salipiger mucosus DSM 16094</name>
    <dbReference type="NCBI Taxonomy" id="1123237"/>
    <lineage>
        <taxon>Bacteria</taxon>
        <taxon>Pseudomonadati</taxon>
        <taxon>Pseudomonadota</taxon>
        <taxon>Alphaproteobacteria</taxon>
        <taxon>Rhodobacterales</taxon>
        <taxon>Roseobacteraceae</taxon>
        <taxon>Salipiger</taxon>
    </lineage>
</organism>
<dbReference type="InterPro" id="IPR015421">
    <property type="entry name" value="PyrdxlP-dep_Trfase_major"/>
</dbReference>
<dbReference type="GO" id="GO:0008483">
    <property type="term" value="F:transaminase activity"/>
    <property type="evidence" value="ECO:0007669"/>
    <property type="project" value="TreeGrafter"/>
</dbReference>
<dbReference type="HOGENOM" id="CLU_033332_1_0_5"/>
<proteinExistence type="inferred from homology"/>
<evidence type="ECO:0000256" key="3">
    <source>
        <dbReference type="PIRSR" id="PIRSR000390-1"/>
    </source>
</evidence>
<evidence type="ECO:0000256" key="2">
    <source>
        <dbReference type="ARBA" id="ARBA00037999"/>
    </source>
</evidence>
<dbReference type="CDD" id="cd00616">
    <property type="entry name" value="AHBA_syn"/>
    <property type="match status" value="1"/>
</dbReference>
<comment type="caution">
    <text evidence="6">The sequence shown here is derived from an EMBL/GenBank/DDBJ whole genome shotgun (WGS) entry which is preliminary data.</text>
</comment>
<name>S9QZ75_9RHOB</name>
<accession>S9QZ75</accession>
<sequence>MDPLYVARPLLPAMSDLNLLFEEIWASRIVTNEAAMHNRLEARLRERLGVPVAKLFSSGTSALQCALLSLDLPRGSEVITTPLTFPATAHAIAASGLEPVFADVDPETLTIDPRAVEKAITPRTSAVIGVHVYGTICDDDALQDLCTRNGLKLVYDAAHAFLARKGQTSTAAMGDVSIFSFHATKLFNTIEGGLATSRDPAMAERLQLSRNFGIASEESVRQVGINGKMSELHAAVGLLNLDAVEEERGARRRLRAQYDEIVRDYPGLEPQVRQEDVEQSEQYYLLRVDPRRFGFSRDELYDRLKARGIHARKYFWPICTDYDCYRGMPVASLQDTPVVEQAKTTLLCLPFHSGVTSEHVQVVTEVIESAAAEMMGRSVNG</sequence>
<dbReference type="GO" id="GO:0030170">
    <property type="term" value="F:pyridoxal phosphate binding"/>
    <property type="evidence" value="ECO:0007669"/>
    <property type="project" value="TreeGrafter"/>
</dbReference>
<reference evidence="7" key="1">
    <citation type="journal article" date="2014" name="Stand. Genomic Sci.">
        <title>Genome sequence of the exopolysaccharide-producing Salipiger mucosus type strain (DSM 16094(T)), a moderately halophilic member of the Roseobacter clade.</title>
        <authorList>
            <person name="Riedel T."/>
            <person name="Spring S."/>
            <person name="Fiebig A."/>
            <person name="Petersen J."/>
            <person name="Kyrpides N.C."/>
            <person name="Goker M."/>
            <person name="Klenk H.P."/>
        </authorList>
    </citation>
    <scope>NUCLEOTIDE SEQUENCE [LARGE SCALE GENOMIC DNA]</scope>
    <source>
        <strain evidence="7">DSM 16094</strain>
    </source>
</reference>
<keyword evidence="7" id="KW-1185">Reference proteome</keyword>
<dbReference type="STRING" id="1123237.Salmuc_00565"/>
<dbReference type="PIRSF" id="PIRSF000390">
    <property type="entry name" value="PLP_StrS"/>
    <property type="match status" value="1"/>
</dbReference>
<keyword evidence="1 4" id="KW-0663">Pyridoxal phosphate</keyword>
<evidence type="ECO:0000256" key="5">
    <source>
        <dbReference type="RuleBase" id="RU004508"/>
    </source>
</evidence>
<dbReference type="Gene3D" id="3.40.640.10">
    <property type="entry name" value="Type I PLP-dependent aspartate aminotransferase-like (Major domain)"/>
    <property type="match status" value="1"/>
</dbReference>
<dbReference type="InterPro" id="IPR000653">
    <property type="entry name" value="DegT/StrS_aminotransferase"/>
</dbReference>
<gene>
    <name evidence="6" type="ORF">Salmuc_00565</name>
</gene>
<feature type="modified residue" description="N6-(pyridoxal phosphate)lysine" evidence="4">
    <location>
        <position position="185"/>
    </location>
</feature>
<dbReference type="eggNOG" id="COG0399">
    <property type="taxonomic scope" value="Bacteria"/>
</dbReference>
<evidence type="ECO:0000313" key="7">
    <source>
        <dbReference type="Proteomes" id="UP000015347"/>
    </source>
</evidence>
<dbReference type="RefSeq" id="WP_021119868.1">
    <property type="nucleotide sequence ID" value="NZ_KE557273.1"/>
</dbReference>
<feature type="active site" description="Proton acceptor" evidence="3">
    <location>
        <position position="185"/>
    </location>
</feature>
<dbReference type="OrthoDB" id="9768668at2"/>